<proteinExistence type="predicted"/>
<protein>
    <submittedName>
        <fullName evidence="2">Uncharacterized protein</fullName>
    </submittedName>
</protein>
<evidence type="ECO:0000313" key="2">
    <source>
        <dbReference type="EMBL" id="CAB4131809.1"/>
    </source>
</evidence>
<dbReference type="EMBL" id="LR796253">
    <property type="protein sequence ID" value="CAB4131809.1"/>
    <property type="molecule type" value="Genomic_DNA"/>
</dbReference>
<name>A0A6J5LJK5_9CAUD</name>
<gene>
    <name evidence="2" type="ORF">UFOVP125_19</name>
</gene>
<feature type="compositionally biased region" description="Basic and acidic residues" evidence="1">
    <location>
        <begin position="42"/>
        <end position="55"/>
    </location>
</feature>
<feature type="compositionally biased region" description="Low complexity" evidence="1">
    <location>
        <begin position="56"/>
        <end position="70"/>
    </location>
</feature>
<accession>A0A6J5LJK5</accession>
<sequence length="123" mass="12749">MSLEDTIRGLTDAVNALNATLQSAQVSVPAPQEAPPIPKLRPKAEALKPSTKPEEPTTTGVSTASSDSSATTAGIDYDMVAKAITDTWTKDRAKVLAALAKFGAAKGPQLKPADYPAFLAELA</sequence>
<reference evidence="2" key="1">
    <citation type="submission" date="2020-04" db="EMBL/GenBank/DDBJ databases">
        <authorList>
            <person name="Chiriac C."/>
            <person name="Salcher M."/>
            <person name="Ghai R."/>
            <person name="Kavagutti S V."/>
        </authorList>
    </citation>
    <scope>NUCLEOTIDE SEQUENCE</scope>
</reference>
<feature type="region of interest" description="Disordered" evidence="1">
    <location>
        <begin position="24"/>
        <end position="70"/>
    </location>
</feature>
<organism evidence="2">
    <name type="scientific">uncultured Caudovirales phage</name>
    <dbReference type="NCBI Taxonomy" id="2100421"/>
    <lineage>
        <taxon>Viruses</taxon>
        <taxon>Duplodnaviria</taxon>
        <taxon>Heunggongvirae</taxon>
        <taxon>Uroviricota</taxon>
        <taxon>Caudoviricetes</taxon>
        <taxon>Peduoviridae</taxon>
        <taxon>Maltschvirus</taxon>
        <taxon>Maltschvirus maltsch</taxon>
    </lineage>
</organism>
<evidence type="ECO:0000256" key="1">
    <source>
        <dbReference type="SAM" id="MobiDB-lite"/>
    </source>
</evidence>